<keyword evidence="4" id="KW-0677">Repeat</keyword>
<dbReference type="InterPro" id="IPR024079">
    <property type="entry name" value="MetalloPept_cat_dom_sf"/>
</dbReference>
<evidence type="ECO:0000256" key="4">
    <source>
        <dbReference type="ARBA" id="ARBA00022737"/>
    </source>
</evidence>
<dbReference type="Proteomes" id="UP000030988">
    <property type="component" value="Unassembled WGS sequence"/>
</dbReference>
<dbReference type="STRING" id="1572751.PK98_02995"/>
<dbReference type="GO" id="GO:0005509">
    <property type="term" value="F:calcium ion binding"/>
    <property type="evidence" value="ECO:0007669"/>
    <property type="project" value="InterPro"/>
</dbReference>
<organism evidence="7 8">
    <name type="scientific">Croceibacterium mercuriale</name>
    <dbReference type="NCBI Taxonomy" id="1572751"/>
    <lineage>
        <taxon>Bacteria</taxon>
        <taxon>Pseudomonadati</taxon>
        <taxon>Pseudomonadota</taxon>
        <taxon>Alphaproteobacteria</taxon>
        <taxon>Sphingomonadales</taxon>
        <taxon>Erythrobacteraceae</taxon>
        <taxon>Croceibacterium</taxon>
    </lineage>
</organism>
<dbReference type="Gene3D" id="2.150.10.10">
    <property type="entry name" value="Serralysin-like metalloprotease, C-terminal"/>
    <property type="match status" value="2"/>
</dbReference>
<dbReference type="InterPro" id="IPR007280">
    <property type="entry name" value="Peptidase_C_arc/bac"/>
</dbReference>
<evidence type="ECO:0000256" key="1">
    <source>
        <dbReference type="ARBA" id="ARBA00001913"/>
    </source>
</evidence>
<evidence type="ECO:0000256" key="2">
    <source>
        <dbReference type="ARBA" id="ARBA00004613"/>
    </source>
</evidence>
<sequence length="949" mass="99317">MDKTDTPDVLGCGCTMCMAKTGDVLSAGYYGAGELAAATHVSLSAASASTSVPGELMIDGTVEPGDIGLFTINLAAGETVLFSLFGRGENPLADPLLEIYDAQFNLLVSDDDGGAGINSLITFTAATAGLYYIVAASFDPTDSGDFTLDAIEYTGADVVSDTVEAAPEIIIGGDVVYGFIDASTATNPISPSLGGDIDTYKFTATAGTIVTIEVNGGADYESGFQVRPGELDTYIALYNASFALVAESDDINFPNDVSSSISFLVSETGTYYLDVTAYSGQTGGFSITTSAVDLADLDPLDSIIWDSAANVPFDSSNTAYVYFANAGETFGETADDGTSPIPSYGWNEREIQQVMLALGEYSKILGTNYEITTDASAATFRLLTTTSTQYGAYFYPQDPAYGDAKGIGAFNVNSGGWDKDGFSTQNIPGDQISLEQGGYSFAVILHEFGHAHGLAHPHDRGGGSEIMPGVTSATGSYGVYDLNQGIYTVMSYNDAWDFHPDGPTPYSVNNIDSGWSGTLSAFDIAALQERYDVINQYATGDNVYLLGDVNDAGTYYETIWDTAGVDTIQYDGARDAQIDLFAATIDYTPTGGGVVSYVDDIWGGYLIARGVMIENATGGAGDDVLLGNAANNVLTGNDGDDTLLGREGDDTLLGGRGNNTLTGGAGNDTFVVSGAFLNASYATITDWEEGDTFRINSLGNGRVRYEEVDGDTIVYANGVAVATIENTAARDVLASQEYEFQVQSVQLVVDGVNNGFILYGNNQAETLTGRANQANVISGLGGADIINGRNQDDYLYGNNGNDQLDGAAGNDYLYGGAGADRLFGGNGDDYLEGGNGADYLYGGRGNDILVGGNGADTFRFAAANEGVDRVLDYNVAQDSLELGVAARNVTFLDSSEGAQMFFRGQLVADFIGVSAADMQGEIGQSGTAAMMSGSFSQTSLAHQENVAWA</sequence>
<dbReference type="Gene3D" id="3.40.390.10">
    <property type="entry name" value="Collagenase (Catalytic Domain)"/>
    <property type="match status" value="1"/>
</dbReference>
<dbReference type="SUPFAM" id="SSF55486">
    <property type="entry name" value="Metalloproteases ('zincins'), catalytic domain"/>
    <property type="match status" value="1"/>
</dbReference>
<dbReference type="Pfam" id="PF04151">
    <property type="entry name" value="PPC"/>
    <property type="match status" value="1"/>
</dbReference>
<dbReference type="InterPro" id="IPR001343">
    <property type="entry name" value="Hemolysn_Ca-bd"/>
</dbReference>
<keyword evidence="8" id="KW-1185">Reference proteome</keyword>
<accession>A0A0B2C0Y6</accession>
<comment type="cofactor">
    <cofactor evidence="1">
        <name>Ca(2+)</name>
        <dbReference type="ChEBI" id="CHEBI:29108"/>
    </cofactor>
</comment>
<evidence type="ECO:0000259" key="5">
    <source>
        <dbReference type="Pfam" id="PF04151"/>
    </source>
</evidence>
<evidence type="ECO:0000259" key="6">
    <source>
        <dbReference type="Pfam" id="PF08548"/>
    </source>
</evidence>
<dbReference type="AlphaFoldDB" id="A0A0B2C0Y6"/>
<dbReference type="InterPro" id="IPR013858">
    <property type="entry name" value="Peptidase_M10B_C"/>
</dbReference>
<protein>
    <recommendedName>
        <fullName evidence="9">Peptidase metallopeptidase domain-containing protein</fullName>
    </recommendedName>
</protein>
<dbReference type="EMBL" id="JTDN01000001">
    <property type="protein sequence ID" value="KHL25636.1"/>
    <property type="molecule type" value="Genomic_DNA"/>
</dbReference>
<dbReference type="InterPro" id="IPR011049">
    <property type="entry name" value="Serralysin-like_metalloprot_C"/>
</dbReference>
<dbReference type="PANTHER" id="PTHR38340:SF1">
    <property type="entry name" value="S-LAYER PROTEIN"/>
    <property type="match status" value="1"/>
</dbReference>
<dbReference type="InterPro" id="IPR050557">
    <property type="entry name" value="RTX_toxin/Mannuronan_C5-epim"/>
</dbReference>
<evidence type="ECO:0008006" key="9">
    <source>
        <dbReference type="Google" id="ProtNLM"/>
    </source>
</evidence>
<reference evidence="7 8" key="1">
    <citation type="submission" date="2014-11" db="EMBL/GenBank/DDBJ databases">
        <title>Draft genome sequence of Kirrobacter mercurialis.</title>
        <authorList>
            <person name="Coil D.A."/>
            <person name="Eisen J.A."/>
        </authorList>
    </citation>
    <scope>NUCLEOTIDE SEQUENCE [LARGE SCALE GENOMIC DNA]</scope>
    <source>
        <strain evidence="7 8">Coronado</strain>
    </source>
</reference>
<evidence type="ECO:0000313" key="8">
    <source>
        <dbReference type="Proteomes" id="UP000030988"/>
    </source>
</evidence>
<comment type="caution">
    <text evidence="7">The sequence shown here is derived from an EMBL/GenBank/DDBJ whole genome shotgun (WGS) entry which is preliminary data.</text>
</comment>
<evidence type="ECO:0000313" key="7">
    <source>
        <dbReference type="EMBL" id="KHL25636.1"/>
    </source>
</evidence>
<feature type="domain" description="Peptidase M10 serralysin C-terminal" evidence="6">
    <location>
        <begin position="558"/>
        <end position="691"/>
    </location>
</feature>
<dbReference type="InterPro" id="IPR018511">
    <property type="entry name" value="Hemolysin-typ_Ca-bd_CS"/>
</dbReference>
<keyword evidence="3" id="KW-0964">Secreted</keyword>
<dbReference type="SUPFAM" id="SSF51120">
    <property type="entry name" value="beta-Roll"/>
    <property type="match status" value="2"/>
</dbReference>
<name>A0A0B2C0Y6_9SPHN</name>
<dbReference type="Gene3D" id="2.60.120.380">
    <property type="match status" value="2"/>
</dbReference>
<proteinExistence type="predicted"/>
<evidence type="ECO:0000256" key="3">
    <source>
        <dbReference type="ARBA" id="ARBA00022525"/>
    </source>
</evidence>
<dbReference type="PROSITE" id="PS00330">
    <property type="entry name" value="HEMOLYSIN_CALCIUM"/>
    <property type="match status" value="4"/>
</dbReference>
<dbReference type="PRINTS" id="PR00313">
    <property type="entry name" value="CABNDNGRPT"/>
</dbReference>
<feature type="domain" description="Peptidase C-terminal archaeal/bacterial" evidence="5">
    <location>
        <begin position="196"/>
        <end position="276"/>
    </location>
</feature>
<dbReference type="Pfam" id="PF00353">
    <property type="entry name" value="HemolysinCabind"/>
    <property type="match status" value="3"/>
</dbReference>
<gene>
    <name evidence="7" type="ORF">PK98_02995</name>
</gene>
<dbReference type="PANTHER" id="PTHR38340">
    <property type="entry name" value="S-LAYER PROTEIN"/>
    <property type="match status" value="1"/>
</dbReference>
<comment type="subcellular location">
    <subcellularLocation>
        <location evidence="2">Secreted</location>
    </subcellularLocation>
</comment>
<dbReference type="Pfam" id="PF08548">
    <property type="entry name" value="Peptidase_M10_C"/>
    <property type="match status" value="1"/>
</dbReference>
<dbReference type="GO" id="GO:0008237">
    <property type="term" value="F:metallopeptidase activity"/>
    <property type="evidence" value="ECO:0007669"/>
    <property type="project" value="InterPro"/>
</dbReference>
<dbReference type="GO" id="GO:0005615">
    <property type="term" value="C:extracellular space"/>
    <property type="evidence" value="ECO:0007669"/>
    <property type="project" value="InterPro"/>
</dbReference>